<reference evidence="1" key="1">
    <citation type="journal article" date="2015" name="Nature">
        <title>Complex archaea that bridge the gap between prokaryotes and eukaryotes.</title>
        <authorList>
            <person name="Spang A."/>
            <person name="Saw J.H."/>
            <person name="Jorgensen S.L."/>
            <person name="Zaremba-Niedzwiedzka K."/>
            <person name="Martijn J."/>
            <person name="Lind A.E."/>
            <person name="van Eijk R."/>
            <person name="Schleper C."/>
            <person name="Guy L."/>
            <person name="Ettema T.J."/>
        </authorList>
    </citation>
    <scope>NUCLEOTIDE SEQUENCE</scope>
</reference>
<evidence type="ECO:0000313" key="1">
    <source>
        <dbReference type="EMBL" id="KKK61768.1"/>
    </source>
</evidence>
<proteinExistence type="predicted"/>
<accession>A0A0F8WYL6</accession>
<sequence>SATVITGLDHLKAETVTIWSNGAAVASKVVSAGGSITLDAATTKAHIGIGMTSDVKPLRLDPGDATFQGKEGTIYELVARVFETIGYTYGVDTSNLDTKSHSSLRSDDDLLPFQGIFDTKSQFIMRKTDGGPMTILSLMPKFDKYEE</sequence>
<feature type="non-terminal residue" evidence="1">
    <location>
        <position position="1"/>
    </location>
</feature>
<gene>
    <name evidence="1" type="ORF">LCGC14_3011010</name>
</gene>
<dbReference type="AlphaFoldDB" id="A0A0F8WYL6"/>
<organism evidence="1">
    <name type="scientific">marine sediment metagenome</name>
    <dbReference type="NCBI Taxonomy" id="412755"/>
    <lineage>
        <taxon>unclassified sequences</taxon>
        <taxon>metagenomes</taxon>
        <taxon>ecological metagenomes</taxon>
    </lineage>
</organism>
<dbReference type="EMBL" id="LAZR01062319">
    <property type="protein sequence ID" value="KKK61768.1"/>
    <property type="molecule type" value="Genomic_DNA"/>
</dbReference>
<protein>
    <submittedName>
        <fullName evidence="1">Uncharacterized protein</fullName>
    </submittedName>
</protein>
<comment type="caution">
    <text evidence="1">The sequence shown here is derived from an EMBL/GenBank/DDBJ whole genome shotgun (WGS) entry which is preliminary data.</text>
</comment>
<name>A0A0F8WYL6_9ZZZZ</name>